<protein>
    <submittedName>
        <fullName evidence="13">TonB-dependent receptor</fullName>
    </submittedName>
</protein>
<dbReference type="RefSeq" id="WP_302712355.1">
    <property type="nucleotide sequence ID" value="NZ_JAULRT010000052.1"/>
</dbReference>
<keyword evidence="6" id="KW-0408">Iron</keyword>
<proteinExistence type="inferred from homology"/>
<dbReference type="Gene3D" id="3.55.50.30">
    <property type="match status" value="1"/>
</dbReference>
<comment type="caution">
    <text evidence="13">The sequence shown here is derived from an EMBL/GenBank/DDBJ whole genome shotgun (WGS) entry which is preliminary data.</text>
</comment>
<comment type="subcellular location">
    <subcellularLocation>
        <location evidence="1 10">Cell outer membrane</location>
        <topology evidence="1 10">Multi-pass membrane protein</topology>
    </subcellularLocation>
</comment>
<accession>A0ABT8TEY2</accession>
<evidence type="ECO:0000313" key="13">
    <source>
        <dbReference type="EMBL" id="MDO3382195.1"/>
    </source>
</evidence>
<dbReference type="Pfam" id="PF00593">
    <property type="entry name" value="TonB_dep_Rec_b-barrel"/>
    <property type="match status" value="1"/>
</dbReference>
<dbReference type="Gene3D" id="2.40.170.20">
    <property type="entry name" value="TonB-dependent receptor, beta-barrel domain"/>
    <property type="match status" value="1"/>
</dbReference>
<keyword evidence="4" id="KW-0410">Iron transport</keyword>
<dbReference type="InterPro" id="IPR037066">
    <property type="entry name" value="Plug_dom_sf"/>
</dbReference>
<evidence type="ECO:0000256" key="1">
    <source>
        <dbReference type="ARBA" id="ARBA00004571"/>
    </source>
</evidence>
<dbReference type="NCBIfam" id="TIGR01782">
    <property type="entry name" value="TonB-Xanth-Caul"/>
    <property type="match status" value="1"/>
</dbReference>
<evidence type="ECO:0000256" key="11">
    <source>
        <dbReference type="RuleBase" id="RU003357"/>
    </source>
</evidence>
<reference evidence="13" key="1">
    <citation type="submission" date="2023-07" db="EMBL/GenBank/DDBJ databases">
        <title>Gilvimarinus algae sp. nov., isolated from the surface of Kelp.</title>
        <authorList>
            <person name="Sun Y.Y."/>
            <person name="Gong Y."/>
            <person name="Du Z.J."/>
        </authorList>
    </citation>
    <scope>NUCLEOTIDE SEQUENCE</scope>
    <source>
        <strain evidence="13">SDUM040014</strain>
    </source>
</reference>
<evidence type="ECO:0000256" key="4">
    <source>
        <dbReference type="ARBA" id="ARBA00022496"/>
    </source>
</evidence>
<keyword evidence="4" id="KW-0406">Ion transport</keyword>
<gene>
    <name evidence="13" type="ORF">QWI16_08405</name>
</gene>
<dbReference type="InterPro" id="IPR010104">
    <property type="entry name" value="TonB_rcpt_bac"/>
</dbReference>
<dbReference type="SUPFAM" id="SSF56935">
    <property type="entry name" value="Porins"/>
    <property type="match status" value="1"/>
</dbReference>
<dbReference type="EMBL" id="JAULRT010000052">
    <property type="protein sequence ID" value="MDO3382195.1"/>
    <property type="molecule type" value="Genomic_DNA"/>
</dbReference>
<keyword evidence="9 10" id="KW-0998">Cell outer membrane</keyword>
<evidence type="ECO:0000256" key="3">
    <source>
        <dbReference type="ARBA" id="ARBA00022452"/>
    </source>
</evidence>
<dbReference type="CDD" id="cd01347">
    <property type="entry name" value="ligand_gated_channel"/>
    <property type="match status" value="1"/>
</dbReference>
<dbReference type="InterPro" id="IPR039426">
    <property type="entry name" value="TonB-dep_rcpt-like"/>
</dbReference>
<evidence type="ECO:0000256" key="2">
    <source>
        <dbReference type="ARBA" id="ARBA00022448"/>
    </source>
</evidence>
<dbReference type="PROSITE" id="PS52016">
    <property type="entry name" value="TONB_DEPENDENT_REC_3"/>
    <property type="match status" value="1"/>
</dbReference>
<dbReference type="InterPro" id="IPR011662">
    <property type="entry name" value="Secretin/TonB_short_N"/>
</dbReference>
<name>A0ABT8TEY2_9GAMM</name>
<dbReference type="SMART" id="SM00965">
    <property type="entry name" value="STN"/>
    <property type="match status" value="1"/>
</dbReference>
<dbReference type="InterPro" id="IPR012910">
    <property type="entry name" value="Plug_dom"/>
</dbReference>
<feature type="domain" description="Secretin/TonB short N-terminal" evidence="12">
    <location>
        <begin position="76"/>
        <end position="127"/>
    </location>
</feature>
<evidence type="ECO:0000256" key="8">
    <source>
        <dbReference type="ARBA" id="ARBA00023136"/>
    </source>
</evidence>
<dbReference type="Pfam" id="PF07715">
    <property type="entry name" value="Plug"/>
    <property type="match status" value="1"/>
</dbReference>
<evidence type="ECO:0000259" key="12">
    <source>
        <dbReference type="SMART" id="SM00965"/>
    </source>
</evidence>
<comment type="similarity">
    <text evidence="10 11">Belongs to the TonB-dependent receptor family.</text>
</comment>
<dbReference type="InterPro" id="IPR036942">
    <property type="entry name" value="Beta-barrel_TonB_sf"/>
</dbReference>
<dbReference type="InterPro" id="IPR000531">
    <property type="entry name" value="Beta-barrel_TonB"/>
</dbReference>
<dbReference type="Gene3D" id="2.170.130.10">
    <property type="entry name" value="TonB-dependent receptor, plug domain"/>
    <property type="match status" value="1"/>
</dbReference>
<evidence type="ECO:0000313" key="14">
    <source>
        <dbReference type="Proteomes" id="UP001168380"/>
    </source>
</evidence>
<keyword evidence="7 11" id="KW-0798">TonB box</keyword>
<dbReference type="PANTHER" id="PTHR40980">
    <property type="entry name" value="PLUG DOMAIN-CONTAINING PROTEIN"/>
    <property type="match status" value="1"/>
</dbReference>
<keyword evidence="3 10" id="KW-1134">Transmembrane beta strand</keyword>
<keyword evidence="2 10" id="KW-0813">Transport</keyword>
<organism evidence="13 14">
    <name type="scientific">Gilvimarinus algae</name>
    <dbReference type="NCBI Taxonomy" id="3058037"/>
    <lineage>
        <taxon>Bacteria</taxon>
        <taxon>Pseudomonadati</taxon>
        <taxon>Pseudomonadota</taxon>
        <taxon>Gammaproteobacteria</taxon>
        <taxon>Cellvibrionales</taxon>
        <taxon>Cellvibrionaceae</taxon>
        <taxon>Gilvimarinus</taxon>
    </lineage>
</organism>
<evidence type="ECO:0000256" key="10">
    <source>
        <dbReference type="PROSITE-ProRule" id="PRU01360"/>
    </source>
</evidence>
<dbReference type="Proteomes" id="UP001168380">
    <property type="component" value="Unassembled WGS sequence"/>
</dbReference>
<dbReference type="PANTHER" id="PTHR40980:SF3">
    <property type="entry name" value="TONB-DEPENDENT RECEPTOR-LIKE BETA-BARREL DOMAIN-CONTAINING PROTEIN"/>
    <property type="match status" value="1"/>
</dbReference>
<evidence type="ECO:0000256" key="9">
    <source>
        <dbReference type="ARBA" id="ARBA00023237"/>
    </source>
</evidence>
<sequence>MPVSDALQSALPRAMPGQRLLAICFSVLLACLGIADSSVAGEHDHAHNKMAQSQHFDIPALPLADALKRYADQSGMQIFYRSDILPDITTQPLHGSFSHEQALMRLLAGSELRFTFSGNNALVIHSPEQEQYASLTPEPVLPNTPHSMAVEETYVTGIRNSLRLSLTEKRQAPNVIDVITSNDIGKFPDRNVADSLQRVAGVSVDRLWGEGRDVNIRGTDKDINRTLLNGQHVASSYWWANDNLSRGFNYSTLASQLVQSIEVHKTPRADIDEGSIGGTVIVRTRQPLSVADQLISVQLEQQYSELSAHWDPQASALGSWSNTDDTFGVLASFNVQNRRSRRDGQETFANDTLYTITEPKGEITQNVYAIWGGGTALLEQDRSHNTGNLTLQWAPDDHWNSVLNIFRSQMDIASVNHNYLFAPGGLKLRETPPATVTNPVFQTSEDGYLNLTGGLLSNADSTGALLDAIYRQGYIDTRVSDWETYYTDERWQLHWQLGHTESTGGTDHDYLYRFAGNTRFAFALSPDRVEVNYLDLDPKSASAMSSFSADSRDWIRAMENSETYGQIDIEYHPAAPWMSRLKAGLKRRDHGVVNTRILGEIDTNHPRWQSLSSTSLAAVSHELTPLLLPEVPEVSNVRQYARTDARLLQEVIQPAYQTGLLAYRNDPSAYYRIEEDSLAAYVQGAFEFGPLHIDAGVRAVATEQASSGYLGEQLVEYQRRYRHLLPSINLRYQVGESTIVRASLAEVMARPNYEDIAPGLIVDPTSGSGLAGNPELNPYQANQADIGVEWYPSPTSMLAITAFYKDITSFVYPTTETRQIDGRTLNITTNRNSYGASISGIELRWQQDIAWGFGVQSNYTYTDAHVPSPEGLTAIKLPGNSRDQFNASVYYENARVDARLSYNYRSSSYGEVIAGSQSKTAAYSQLDGSLHWYLSNELSVSLEAINLNNEIIYIRSASGIPQGFYENGRRFLLGLRYQWQD</sequence>
<keyword evidence="8 10" id="KW-0472">Membrane</keyword>
<keyword evidence="5 10" id="KW-0812">Transmembrane</keyword>
<keyword evidence="13" id="KW-0675">Receptor</keyword>
<evidence type="ECO:0000256" key="5">
    <source>
        <dbReference type="ARBA" id="ARBA00022692"/>
    </source>
</evidence>
<evidence type="ECO:0000256" key="6">
    <source>
        <dbReference type="ARBA" id="ARBA00023004"/>
    </source>
</evidence>
<keyword evidence="14" id="KW-1185">Reference proteome</keyword>
<evidence type="ECO:0000256" key="7">
    <source>
        <dbReference type="ARBA" id="ARBA00023077"/>
    </source>
</evidence>